<comment type="caution">
    <text evidence="1">The sequence shown here is derived from an EMBL/GenBank/DDBJ whole genome shotgun (WGS) entry which is preliminary data.</text>
</comment>
<evidence type="ECO:0000313" key="1">
    <source>
        <dbReference type="EMBL" id="CAF4746101.1"/>
    </source>
</evidence>
<dbReference type="EMBL" id="CAJOBI010136060">
    <property type="protein sequence ID" value="CAF4746101.1"/>
    <property type="molecule type" value="Genomic_DNA"/>
</dbReference>
<organism evidence="1 2">
    <name type="scientific">Rotaria magnacalcarata</name>
    <dbReference type="NCBI Taxonomy" id="392030"/>
    <lineage>
        <taxon>Eukaryota</taxon>
        <taxon>Metazoa</taxon>
        <taxon>Spiralia</taxon>
        <taxon>Gnathifera</taxon>
        <taxon>Rotifera</taxon>
        <taxon>Eurotatoria</taxon>
        <taxon>Bdelloidea</taxon>
        <taxon>Philodinida</taxon>
        <taxon>Philodinidae</taxon>
        <taxon>Rotaria</taxon>
    </lineage>
</organism>
<gene>
    <name evidence="1" type="ORF">SMN809_LOCUS44922</name>
</gene>
<accession>A0A8S3ALA0</accession>
<name>A0A8S3ALA0_9BILA</name>
<dbReference type="Proteomes" id="UP000676336">
    <property type="component" value="Unassembled WGS sequence"/>
</dbReference>
<sequence length="70" mass="8078">MDDQLLPFFRDWVIDIIDNIIDKPVNPLSDDYKVKLNNQTAVREGLQEYKNLQKQASTLPTCSETTHAQT</sequence>
<protein>
    <submittedName>
        <fullName evidence="1">Uncharacterized protein</fullName>
    </submittedName>
</protein>
<proteinExistence type="predicted"/>
<dbReference type="AlphaFoldDB" id="A0A8S3ALA0"/>
<reference evidence="1" key="1">
    <citation type="submission" date="2021-02" db="EMBL/GenBank/DDBJ databases">
        <authorList>
            <person name="Nowell W R."/>
        </authorList>
    </citation>
    <scope>NUCLEOTIDE SEQUENCE</scope>
</reference>
<evidence type="ECO:0000313" key="2">
    <source>
        <dbReference type="Proteomes" id="UP000676336"/>
    </source>
</evidence>